<keyword evidence="3" id="KW-0723">Serine/threonine-protein kinase</keyword>
<dbReference type="PANTHER" id="PTHR44899">
    <property type="entry name" value="CAMK FAMILY PROTEIN KINASE"/>
    <property type="match status" value="1"/>
</dbReference>
<evidence type="ECO:0000256" key="7">
    <source>
        <dbReference type="ARBA" id="ARBA00022840"/>
    </source>
</evidence>
<dbReference type="OMA" id="MRDIETH"/>
<dbReference type="InterPro" id="IPR000719">
    <property type="entry name" value="Prot_kinase_dom"/>
</dbReference>
<evidence type="ECO:0000256" key="10">
    <source>
        <dbReference type="PROSITE-ProRule" id="PRU10141"/>
    </source>
</evidence>
<gene>
    <name evidence="13" type="ORF">POCTA_138.1.T0710286</name>
</gene>
<feature type="compositionally biased region" description="Polar residues" evidence="11">
    <location>
        <begin position="395"/>
        <end position="417"/>
    </location>
</feature>
<dbReference type="PROSITE" id="PS00108">
    <property type="entry name" value="PROTEIN_KINASE_ST"/>
    <property type="match status" value="1"/>
</dbReference>
<evidence type="ECO:0000259" key="12">
    <source>
        <dbReference type="PROSITE" id="PS50011"/>
    </source>
</evidence>
<comment type="catalytic activity">
    <reaction evidence="8">
        <text>L-threonyl-[protein] + ATP = O-phospho-L-threonyl-[protein] + ADP + H(+)</text>
        <dbReference type="Rhea" id="RHEA:46608"/>
        <dbReference type="Rhea" id="RHEA-COMP:11060"/>
        <dbReference type="Rhea" id="RHEA-COMP:11605"/>
        <dbReference type="ChEBI" id="CHEBI:15378"/>
        <dbReference type="ChEBI" id="CHEBI:30013"/>
        <dbReference type="ChEBI" id="CHEBI:30616"/>
        <dbReference type="ChEBI" id="CHEBI:61977"/>
        <dbReference type="ChEBI" id="CHEBI:456216"/>
        <dbReference type="EC" id="2.7.11.1"/>
    </reaction>
</comment>
<evidence type="ECO:0000256" key="4">
    <source>
        <dbReference type="ARBA" id="ARBA00022679"/>
    </source>
</evidence>
<evidence type="ECO:0000256" key="3">
    <source>
        <dbReference type="ARBA" id="ARBA00022527"/>
    </source>
</evidence>
<evidence type="ECO:0000256" key="1">
    <source>
        <dbReference type="ARBA" id="ARBA00010886"/>
    </source>
</evidence>
<evidence type="ECO:0000256" key="11">
    <source>
        <dbReference type="SAM" id="MobiDB-lite"/>
    </source>
</evidence>
<proteinExistence type="inferred from homology"/>
<feature type="compositionally biased region" description="Polar residues" evidence="11">
    <location>
        <begin position="328"/>
        <end position="351"/>
    </location>
</feature>
<dbReference type="PANTHER" id="PTHR44899:SF3">
    <property type="entry name" value="SERINE_THREONINE-PROTEIN KINASE NEK1"/>
    <property type="match status" value="1"/>
</dbReference>
<evidence type="ECO:0000313" key="14">
    <source>
        <dbReference type="Proteomes" id="UP000683925"/>
    </source>
</evidence>
<dbReference type="OrthoDB" id="4062651at2759"/>
<evidence type="ECO:0000256" key="5">
    <source>
        <dbReference type="ARBA" id="ARBA00022741"/>
    </source>
</evidence>
<accession>A0A8S1VQ62</accession>
<dbReference type="FunFam" id="3.30.200.20:FF:000097">
    <property type="entry name" value="Probable serine/threonine-protein kinase nek1"/>
    <property type="match status" value="1"/>
</dbReference>
<dbReference type="GO" id="GO:0004674">
    <property type="term" value="F:protein serine/threonine kinase activity"/>
    <property type="evidence" value="ECO:0007669"/>
    <property type="project" value="UniProtKB-KW"/>
</dbReference>
<keyword evidence="6" id="KW-0418">Kinase</keyword>
<evidence type="ECO:0000256" key="9">
    <source>
        <dbReference type="ARBA" id="ARBA00048679"/>
    </source>
</evidence>
<dbReference type="AlphaFoldDB" id="A0A8S1VQ62"/>
<keyword evidence="5 10" id="KW-0547">Nucleotide-binding</keyword>
<dbReference type="Pfam" id="PF00069">
    <property type="entry name" value="Pkinase"/>
    <property type="match status" value="1"/>
</dbReference>
<feature type="domain" description="Protein kinase" evidence="12">
    <location>
        <begin position="14"/>
        <end position="270"/>
    </location>
</feature>
<dbReference type="InterPro" id="IPR017441">
    <property type="entry name" value="Protein_kinase_ATP_BS"/>
</dbReference>
<dbReference type="InterPro" id="IPR051131">
    <property type="entry name" value="NEK_Ser/Thr_kinase_NIMA"/>
</dbReference>
<dbReference type="Proteomes" id="UP000683925">
    <property type="component" value="Unassembled WGS sequence"/>
</dbReference>
<comment type="similarity">
    <text evidence="1">Belongs to the protein kinase superfamily. NEK Ser/Thr protein kinase family. NIMA subfamily.</text>
</comment>
<feature type="region of interest" description="Disordered" evidence="11">
    <location>
        <begin position="374"/>
        <end position="417"/>
    </location>
</feature>
<sequence>MNVQQTKTSSLKDFQIIQELGKGSFSTVYKVKRIADGQEYALKKVKLGSLKYKEKENALNEVRLLASINSKYIVAYKEAFFDDECKCLCTVMELLSGGDVYRRITQAQKGGPQFSEQEIWIALIHMILGLKTLHDQKIVHRDLKSANVFLSSDGTFKLGDLNVSKVAKQGFVYTQTGTPYYASPEVWRDEPYDLKSDIWSLGCVLYEMCCLQTPFRAKEMDVLFQKVQKGLYDQIPAKYSKDLAQIISLLLKTQSSQRPNCDELLKNPIILNRMRDIETHINSQPQNQELLKTIQIPRTIDQLNSQFPKSKYENEIMSIERNIENKSTENSSSPFRSPQQIIKTQQDSRLSQVKDRQITDITKSIAYLERKNKHPLLIEGPRPSASRKIEKPKSAQPQQRYHNNDKGSQLGDSNVKNSSINKIKEFENLRIKRENELKAIQEFRKQEIQDSKIRELRDIKQIRDASKELIAENRRISPISQAKQNGQYGQYQQQYGIQKHSYSPITRKAELPQYNIKNRVVQSQMQCRTQISQSINISNPSQQIRQPIIYQEAITSKRQQIPQSAAPVPQIYSSNQQQLPKSDRYQHPQSALPARVEQQKLERSQVFPVQARVVKTKQNESNAINKNQSTTKQTRPLSSNLISNERLSKQEYQPQSNQIHVNYNHYYPIETYQRHASDQNLIRYQQRQQSRQLKQNLESRKI</sequence>
<keyword evidence="7 10" id="KW-0067">ATP-binding</keyword>
<evidence type="ECO:0000313" key="13">
    <source>
        <dbReference type="EMBL" id="CAD8178841.1"/>
    </source>
</evidence>
<feature type="region of interest" description="Disordered" evidence="11">
    <location>
        <begin position="575"/>
        <end position="597"/>
    </location>
</feature>
<feature type="binding site" evidence="10">
    <location>
        <position position="43"/>
    </location>
    <ligand>
        <name>ATP</name>
        <dbReference type="ChEBI" id="CHEBI:30616"/>
    </ligand>
</feature>
<dbReference type="PROSITE" id="PS00107">
    <property type="entry name" value="PROTEIN_KINASE_ATP"/>
    <property type="match status" value="1"/>
</dbReference>
<dbReference type="SMART" id="SM00220">
    <property type="entry name" value="S_TKc"/>
    <property type="match status" value="1"/>
</dbReference>
<comment type="catalytic activity">
    <reaction evidence="9">
        <text>L-seryl-[protein] + ATP = O-phospho-L-seryl-[protein] + ADP + H(+)</text>
        <dbReference type="Rhea" id="RHEA:17989"/>
        <dbReference type="Rhea" id="RHEA-COMP:9863"/>
        <dbReference type="Rhea" id="RHEA-COMP:11604"/>
        <dbReference type="ChEBI" id="CHEBI:15378"/>
        <dbReference type="ChEBI" id="CHEBI:29999"/>
        <dbReference type="ChEBI" id="CHEBI:30616"/>
        <dbReference type="ChEBI" id="CHEBI:83421"/>
        <dbReference type="ChEBI" id="CHEBI:456216"/>
        <dbReference type="EC" id="2.7.11.1"/>
    </reaction>
</comment>
<evidence type="ECO:0000256" key="2">
    <source>
        <dbReference type="ARBA" id="ARBA00012513"/>
    </source>
</evidence>
<protein>
    <recommendedName>
        <fullName evidence="2">non-specific serine/threonine protein kinase</fullName>
        <ecNumber evidence="2">2.7.11.1</ecNumber>
    </recommendedName>
</protein>
<feature type="region of interest" description="Disordered" evidence="11">
    <location>
        <begin position="618"/>
        <end position="638"/>
    </location>
</feature>
<keyword evidence="14" id="KW-1185">Reference proteome</keyword>
<dbReference type="GO" id="GO:0005524">
    <property type="term" value="F:ATP binding"/>
    <property type="evidence" value="ECO:0007669"/>
    <property type="project" value="UniProtKB-UniRule"/>
</dbReference>
<name>A0A8S1VQ62_PAROT</name>
<evidence type="ECO:0000256" key="6">
    <source>
        <dbReference type="ARBA" id="ARBA00022777"/>
    </source>
</evidence>
<organism evidence="13 14">
    <name type="scientific">Paramecium octaurelia</name>
    <dbReference type="NCBI Taxonomy" id="43137"/>
    <lineage>
        <taxon>Eukaryota</taxon>
        <taxon>Sar</taxon>
        <taxon>Alveolata</taxon>
        <taxon>Ciliophora</taxon>
        <taxon>Intramacronucleata</taxon>
        <taxon>Oligohymenophorea</taxon>
        <taxon>Peniculida</taxon>
        <taxon>Parameciidae</taxon>
        <taxon>Paramecium</taxon>
    </lineage>
</organism>
<dbReference type="EC" id="2.7.11.1" evidence="2"/>
<keyword evidence="4" id="KW-0808">Transferase</keyword>
<evidence type="ECO:0000256" key="8">
    <source>
        <dbReference type="ARBA" id="ARBA00047899"/>
    </source>
</evidence>
<dbReference type="EMBL" id="CAJJDP010000070">
    <property type="protein sequence ID" value="CAD8178841.1"/>
    <property type="molecule type" value="Genomic_DNA"/>
</dbReference>
<dbReference type="PROSITE" id="PS50011">
    <property type="entry name" value="PROTEIN_KINASE_DOM"/>
    <property type="match status" value="1"/>
</dbReference>
<dbReference type="InterPro" id="IPR008271">
    <property type="entry name" value="Ser/Thr_kinase_AS"/>
</dbReference>
<reference evidence="13" key="1">
    <citation type="submission" date="2021-01" db="EMBL/GenBank/DDBJ databases">
        <authorList>
            <consortium name="Genoscope - CEA"/>
            <person name="William W."/>
        </authorList>
    </citation>
    <scope>NUCLEOTIDE SEQUENCE</scope>
</reference>
<feature type="compositionally biased region" description="Polar residues" evidence="11">
    <location>
        <begin position="619"/>
        <end position="638"/>
    </location>
</feature>
<feature type="region of interest" description="Disordered" evidence="11">
    <location>
        <begin position="325"/>
        <end position="355"/>
    </location>
</feature>
<comment type="caution">
    <text evidence="13">The sequence shown here is derived from an EMBL/GenBank/DDBJ whole genome shotgun (WGS) entry which is preliminary data.</text>
</comment>